<evidence type="ECO:0000313" key="8">
    <source>
        <dbReference type="Proteomes" id="UP000824128"/>
    </source>
</evidence>
<dbReference type="InterPro" id="IPR053930">
    <property type="entry name" value="RapZ-like_N"/>
</dbReference>
<name>A0A9D1N4H3_9FIRM</name>
<accession>A0A9D1N4H3</accession>
<feature type="domain" description="RapZ-like N-terminal" evidence="5">
    <location>
        <begin position="1"/>
        <end position="154"/>
    </location>
</feature>
<dbReference type="GO" id="GO:0005524">
    <property type="term" value="F:ATP binding"/>
    <property type="evidence" value="ECO:0007669"/>
    <property type="project" value="UniProtKB-UniRule"/>
</dbReference>
<evidence type="ECO:0000313" key="7">
    <source>
        <dbReference type="EMBL" id="HIU94715.1"/>
    </source>
</evidence>
<feature type="binding site" evidence="4">
    <location>
        <begin position="59"/>
        <end position="62"/>
    </location>
    <ligand>
        <name>GTP</name>
        <dbReference type="ChEBI" id="CHEBI:37565"/>
    </ligand>
</feature>
<feature type="domain" description="RapZ C-terminal" evidence="6">
    <location>
        <begin position="163"/>
        <end position="281"/>
    </location>
</feature>
<dbReference type="InterPro" id="IPR005337">
    <property type="entry name" value="RapZ-like"/>
</dbReference>
<evidence type="ECO:0000259" key="6">
    <source>
        <dbReference type="Pfam" id="PF22740"/>
    </source>
</evidence>
<organism evidence="7 8">
    <name type="scientific">Candidatus Aphodomorpha intestinavium</name>
    <dbReference type="NCBI Taxonomy" id="2840672"/>
    <lineage>
        <taxon>Bacteria</taxon>
        <taxon>Bacillati</taxon>
        <taxon>Bacillota</taxon>
        <taxon>Clostridia</taxon>
        <taxon>Eubacteriales</taxon>
        <taxon>Candidatus Aphodomorpha</taxon>
    </lineage>
</organism>
<gene>
    <name evidence="7" type="primary">rapZ</name>
    <name evidence="7" type="ORF">IAD24_06095</name>
</gene>
<dbReference type="InterPro" id="IPR053931">
    <property type="entry name" value="RapZ_C"/>
</dbReference>
<feature type="binding site" evidence="4">
    <location>
        <begin position="8"/>
        <end position="15"/>
    </location>
    <ligand>
        <name>ATP</name>
        <dbReference type="ChEBI" id="CHEBI:30616"/>
    </ligand>
</feature>
<sequence length="296" mass="33620">MYLLIVSGLSGAGKSLCLNCLEEQGYFCVDNLPSPLLGGFVELCREAVPRIRRAAVTIDSRESLLSRRPQAILDRLDALNAPYEILFLDARDDILRKRYNESRRRHPLGDAGDANTGVQRERAFLQAIRNRASYVLDTSDIRPRDLPRTIAKVLPEYESREATLLICSFGYKRGVPVDADLVFDMRFLPNPFYVEALRPLSGLDQALSDYVFAQPSAREFLDEVERMLERTLPLFQEQDKRILRVCFGCTGGRHRSVAAAEELARRFHGRGVNVRVYHRDLVAEADDIAQRFSIDS</sequence>
<reference evidence="7" key="2">
    <citation type="journal article" date="2021" name="PeerJ">
        <title>Extensive microbial diversity within the chicken gut microbiome revealed by metagenomics and culture.</title>
        <authorList>
            <person name="Gilroy R."/>
            <person name="Ravi A."/>
            <person name="Getino M."/>
            <person name="Pursley I."/>
            <person name="Horton D.L."/>
            <person name="Alikhan N.F."/>
            <person name="Baker D."/>
            <person name="Gharbi K."/>
            <person name="Hall N."/>
            <person name="Watson M."/>
            <person name="Adriaenssens E.M."/>
            <person name="Foster-Nyarko E."/>
            <person name="Jarju S."/>
            <person name="Secka A."/>
            <person name="Antonio M."/>
            <person name="Oren A."/>
            <person name="Chaudhuri R.R."/>
            <person name="La Ragione R."/>
            <person name="Hildebrand F."/>
            <person name="Pallen M.J."/>
        </authorList>
    </citation>
    <scope>NUCLEOTIDE SEQUENCE</scope>
    <source>
        <strain evidence="7">ChiGjej2B2-16831</strain>
    </source>
</reference>
<proteinExistence type="inferred from homology"/>
<dbReference type="Proteomes" id="UP000824128">
    <property type="component" value="Unassembled WGS sequence"/>
</dbReference>
<comment type="caution">
    <text evidence="7">The sequence shown here is derived from an EMBL/GenBank/DDBJ whole genome shotgun (WGS) entry which is preliminary data.</text>
</comment>
<keyword evidence="3 4" id="KW-0342">GTP-binding</keyword>
<dbReference type="AlphaFoldDB" id="A0A9D1N4H3"/>
<protein>
    <submittedName>
        <fullName evidence="7">RNase adapter RapZ</fullName>
    </submittedName>
</protein>
<dbReference type="NCBIfam" id="NF003828">
    <property type="entry name" value="PRK05416.1"/>
    <property type="match status" value="1"/>
</dbReference>
<reference evidence="7" key="1">
    <citation type="submission" date="2020-10" db="EMBL/GenBank/DDBJ databases">
        <authorList>
            <person name="Gilroy R."/>
        </authorList>
    </citation>
    <scope>NUCLEOTIDE SEQUENCE</scope>
    <source>
        <strain evidence="7">ChiGjej2B2-16831</strain>
    </source>
</reference>
<keyword evidence="2 4" id="KW-0067">ATP-binding</keyword>
<evidence type="ECO:0000256" key="4">
    <source>
        <dbReference type="HAMAP-Rule" id="MF_00636"/>
    </source>
</evidence>
<dbReference type="Pfam" id="PF22740">
    <property type="entry name" value="PapZ_C"/>
    <property type="match status" value="1"/>
</dbReference>
<dbReference type="PIRSF" id="PIRSF005052">
    <property type="entry name" value="P-loopkin"/>
    <property type="match status" value="1"/>
</dbReference>
<evidence type="ECO:0000256" key="1">
    <source>
        <dbReference type="ARBA" id="ARBA00022741"/>
    </source>
</evidence>
<dbReference type="InterPro" id="IPR027417">
    <property type="entry name" value="P-loop_NTPase"/>
</dbReference>
<dbReference type="PANTHER" id="PTHR30448">
    <property type="entry name" value="RNASE ADAPTER PROTEIN RAPZ"/>
    <property type="match status" value="1"/>
</dbReference>
<evidence type="ECO:0000256" key="2">
    <source>
        <dbReference type="ARBA" id="ARBA00022840"/>
    </source>
</evidence>
<dbReference type="SUPFAM" id="SSF52540">
    <property type="entry name" value="P-loop containing nucleoside triphosphate hydrolases"/>
    <property type="match status" value="1"/>
</dbReference>
<keyword evidence="1 4" id="KW-0547">Nucleotide-binding</keyword>
<dbReference type="EMBL" id="DVNZ01000193">
    <property type="protein sequence ID" value="HIU94715.1"/>
    <property type="molecule type" value="Genomic_DNA"/>
</dbReference>
<evidence type="ECO:0000256" key="3">
    <source>
        <dbReference type="ARBA" id="ARBA00023134"/>
    </source>
</evidence>
<evidence type="ECO:0000259" key="5">
    <source>
        <dbReference type="Pfam" id="PF03668"/>
    </source>
</evidence>
<dbReference type="GO" id="GO:0005525">
    <property type="term" value="F:GTP binding"/>
    <property type="evidence" value="ECO:0007669"/>
    <property type="project" value="UniProtKB-UniRule"/>
</dbReference>
<dbReference type="Pfam" id="PF03668">
    <property type="entry name" value="RapZ-like_N"/>
    <property type="match status" value="1"/>
</dbReference>
<dbReference type="PANTHER" id="PTHR30448:SF0">
    <property type="entry name" value="RNASE ADAPTER PROTEIN RAPZ"/>
    <property type="match status" value="1"/>
</dbReference>
<dbReference type="HAMAP" id="MF_00636">
    <property type="entry name" value="RapZ_like"/>
    <property type="match status" value="1"/>
</dbReference>